<feature type="domain" description="Cyclic nucleotide-binding" evidence="5">
    <location>
        <begin position="91"/>
        <end position="211"/>
    </location>
</feature>
<comment type="caution">
    <text evidence="7">The sequence shown here is derived from an EMBL/GenBank/DDBJ whole genome shotgun (WGS) entry which is preliminary data.</text>
</comment>
<protein>
    <submittedName>
        <fullName evidence="7">Crp/Fnr family transcriptional regulator</fullName>
    </submittedName>
</protein>
<organism evidence="7 8">
    <name type="scientific">Cohnella ginsengisoli</name>
    <dbReference type="NCBI Taxonomy" id="425004"/>
    <lineage>
        <taxon>Bacteria</taxon>
        <taxon>Bacillati</taxon>
        <taxon>Bacillota</taxon>
        <taxon>Bacilli</taxon>
        <taxon>Bacillales</taxon>
        <taxon>Paenibacillaceae</taxon>
        <taxon>Cohnella</taxon>
    </lineage>
</organism>
<dbReference type="InterPro" id="IPR036390">
    <property type="entry name" value="WH_DNA-bd_sf"/>
</dbReference>
<keyword evidence="2" id="KW-0238">DNA-binding</keyword>
<dbReference type="GO" id="GO:0003677">
    <property type="term" value="F:DNA binding"/>
    <property type="evidence" value="ECO:0007669"/>
    <property type="project" value="UniProtKB-KW"/>
</dbReference>
<dbReference type="InterPro" id="IPR012318">
    <property type="entry name" value="HTH_CRP"/>
</dbReference>
<dbReference type="InterPro" id="IPR018490">
    <property type="entry name" value="cNMP-bd_dom_sf"/>
</dbReference>
<dbReference type="PROSITE" id="PS00889">
    <property type="entry name" value="CNMP_BINDING_2"/>
    <property type="match status" value="1"/>
</dbReference>
<keyword evidence="4" id="KW-0804">Transcription</keyword>
<dbReference type="InterPro" id="IPR018488">
    <property type="entry name" value="cNMP-bd_CS"/>
</dbReference>
<keyword evidence="3" id="KW-0010">Activator</keyword>
<sequence length="304" mass="34500">MALFLVNHVQAGMKVGIDIFSDSGIKLLAKGTAITAQHIQMLQSHKIREIDIDGEAPGGELRADKARQLDPARQANEEKAKLRQLMKHIPLFSSLAPEHIGLLADRMEKREQDAQTILFRENDPGDSFFIVLSGTVKIYRTSPEGDEKILAVFNAGDSFGELSLIDGKPRSATAQTLENTELVVMSRAHFLDMLKTHFDLNLVIMAEIVQRMRDTNDQVSDLMFFDVRTRVIKSLVKLANRFGERSDHTIVVQMPLDRHELSQMAGVKIKELNEVLYDLEDRQLVKMYANYFELNLIKLRSLLR</sequence>
<dbReference type="PANTHER" id="PTHR23011">
    <property type="entry name" value="CYCLIC NUCLEOTIDE-BINDING DOMAIN CONTAINING PROTEIN"/>
    <property type="match status" value="1"/>
</dbReference>
<evidence type="ECO:0000256" key="4">
    <source>
        <dbReference type="ARBA" id="ARBA00023163"/>
    </source>
</evidence>
<evidence type="ECO:0000313" key="8">
    <source>
        <dbReference type="Proteomes" id="UP001153387"/>
    </source>
</evidence>
<evidence type="ECO:0000256" key="1">
    <source>
        <dbReference type="ARBA" id="ARBA00023015"/>
    </source>
</evidence>
<dbReference type="GO" id="GO:0006355">
    <property type="term" value="P:regulation of DNA-templated transcription"/>
    <property type="evidence" value="ECO:0007669"/>
    <property type="project" value="InterPro"/>
</dbReference>
<name>A0A9X4KD96_9BACL</name>
<dbReference type="Pfam" id="PF00027">
    <property type="entry name" value="cNMP_binding"/>
    <property type="match status" value="1"/>
</dbReference>
<evidence type="ECO:0000313" key="7">
    <source>
        <dbReference type="EMBL" id="MDG0790019.1"/>
    </source>
</evidence>
<dbReference type="Gene3D" id="2.60.120.10">
    <property type="entry name" value="Jelly Rolls"/>
    <property type="match status" value="1"/>
</dbReference>
<dbReference type="Gene3D" id="1.10.10.10">
    <property type="entry name" value="Winged helix-like DNA-binding domain superfamily/Winged helix DNA-binding domain"/>
    <property type="match status" value="1"/>
</dbReference>
<dbReference type="CDD" id="cd00038">
    <property type="entry name" value="CAP_ED"/>
    <property type="match status" value="1"/>
</dbReference>
<reference evidence="7 8" key="1">
    <citation type="submission" date="2022-10" db="EMBL/GenBank/DDBJ databases">
        <title>Comparative genomic analysis of Cohnella hashimotonis sp. nov., isolated from the International Space Station.</title>
        <authorList>
            <person name="Simpson A."/>
            <person name="Venkateswaran K."/>
        </authorList>
    </citation>
    <scope>NUCLEOTIDE SEQUENCE [LARGE SCALE GENOMIC DNA]</scope>
    <source>
        <strain evidence="7 8">DSM 18997</strain>
    </source>
</reference>
<dbReference type="InterPro" id="IPR014710">
    <property type="entry name" value="RmlC-like_jellyroll"/>
</dbReference>
<evidence type="ECO:0000259" key="5">
    <source>
        <dbReference type="PROSITE" id="PS50042"/>
    </source>
</evidence>
<dbReference type="SUPFAM" id="SSF46785">
    <property type="entry name" value="Winged helix' DNA-binding domain"/>
    <property type="match status" value="1"/>
</dbReference>
<dbReference type="SMART" id="SM00100">
    <property type="entry name" value="cNMP"/>
    <property type="match status" value="1"/>
</dbReference>
<dbReference type="AlphaFoldDB" id="A0A9X4KD96"/>
<dbReference type="EMBL" id="JAPDHZ010000002">
    <property type="protein sequence ID" value="MDG0790019.1"/>
    <property type="molecule type" value="Genomic_DNA"/>
</dbReference>
<accession>A0A9X4KD96</accession>
<feature type="domain" description="HTH crp-type" evidence="6">
    <location>
        <begin position="225"/>
        <end position="298"/>
    </location>
</feature>
<evidence type="ECO:0000256" key="2">
    <source>
        <dbReference type="ARBA" id="ARBA00023125"/>
    </source>
</evidence>
<keyword evidence="8" id="KW-1185">Reference proteome</keyword>
<evidence type="ECO:0000259" key="6">
    <source>
        <dbReference type="PROSITE" id="PS51063"/>
    </source>
</evidence>
<gene>
    <name evidence="7" type="ORF">OMP38_03505</name>
</gene>
<evidence type="ECO:0000256" key="3">
    <source>
        <dbReference type="ARBA" id="ARBA00023159"/>
    </source>
</evidence>
<proteinExistence type="predicted"/>
<dbReference type="SUPFAM" id="SSF51206">
    <property type="entry name" value="cAMP-binding domain-like"/>
    <property type="match status" value="1"/>
</dbReference>
<dbReference type="PANTHER" id="PTHR23011:SF28">
    <property type="entry name" value="CYCLIC NUCLEOTIDE-BINDING DOMAIN CONTAINING PROTEIN"/>
    <property type="match status" value="1"/>
</dbReference>
<dbReference type="InterPro" id="IPR036388">
    <property type="entry name" value="WH-like_DNA-bd_sf"/>
</dbReference>
<dbReference type="PROSITE" id="PS51063">
    <property type="entry name" value="HTH_CRP_2"/>
    <property type="match status" value="1"/>
</dbReference>
<dbReference type="InterPro" id="IPR000595">
    <property type="entry name" value="cNMP-bd_dom"/>
</dbReference>
<keyword evidence="1" id="KW-0805">Transcription regulation</keyword>
<dbReference type="Proteomes" id="UP001153387">
    <property type="component" value="Unassembled WGS sequence"/>
</dbReference>
<dbReference type="PROSITE" id="PS50042">
    <property type="entry name" value="CNMP_BINDING_3"/>
    <property type="match status" value="1"/>
</dbReference>
<dbReference type="RefSeq" id="WP_277563900.1">
    <property type="nucleotide sequence ID" value="NZ_JAPDHZ010000002.1"/>
</dbReference>